<feature type="transmembrane region" description="Helical" evidence="7">
    <location>
        <begin position="470"/>
        <end position="491"/>
    </location>
</feature>
<organism evidence="9 10">
    <name type="scientific">Durusdinium trenchii</name>
    <dbReference type="NCBI Taxonomy" id="1381693"/>
    <lineage>
        <taxon>Eukaryota</taxon>
        <taxon>Sar</taxon>
        <taxon>Alveolata</taxon>
        <taxon>Dinophyceae</taxon>
        <taxon>Suessiales</taxon>
        <taxon>Symbiodiniaceae</taxon>
        <taxon>Durusdinium</taxon>
    </lineage>
</organism>
<evidence type="ECO:0000313" key="10">
    <source>
        <dbReference type="Proteomes" id="UP001642464"/>
    </source>
</evidence>
<feature type="transmembrane region" description="Helical" evidence="7">
    <location>
        <begin position="371"/>
        <end position="391"/>
    </location>
</feature>
<feature type="transmembrane region" description="Helical" evidence="7">
    <location>
        <begin position="102"/>
        <end position="127"/>
    </location>
</feature>
<comment type="subcellular location">
    <subcellularLocation>
        <location evidence="1">Membrane</location>
        <topology evidence="1">Multi-pass membrane protein</topology>
    </subcellularLocation>
</comment>
<evidence type="ECO:0000256" key="7">
    <source>
        <dbReference type="SAM" id="Phobius"/>
    </source>
</evidence>
<dbReference type="SUPFAM" id="SSF103473">
    <property type="entry name" value="MFS general substrate transporter"/>
    <property type="match status" value="1"/>
</dbReference>
<dbReference type="PANTHER" id="PTHR23505">
    <property type="entry name" value="SPINSTER"/>
    <property type="match status" value="1"/>
</dbReference>
<comment type="caution">
    <text evidence="9">The sequence shown here is derived from an EMBL/GenBank/DDBJ whole genome shotgun (WGS) entry which is preliminary data.</text>
</comment>
<dbReference type="InterPro" id="IPR020846">
    <property type="entry name" value="MFS_dom"/>
</dbReference>
<accession>A0ABP0QUG3</accession>
<proteinExistence type="inferred from homology"/>
<dbReference type="InterPro" id="IPR044770">
    <property type="entry name" value="MFS_spinster-like"/>
</dbReference>
<keyword evidence="10" id="KW-1185">Reference proteome</keyword>
<evidence type="ECO:0000256" key="4">
    <source>
        <dbReference type="ARBA" id="ARBA00022989"/>
    </source>
</evidence>
<evidence type="ECO:0000256" key="6">
    <source>
        <dbReference type="ARBA" id="ARBA00024338"/>
    </source>
</evidence>
<gene>
    <name evidence="9" type="ORF">SCF082_LOCUS43287</name>
</gene>
<dbReference type="InterPro" id="IPR011701">
    <property type="entry name" value="MFS"/>
</dbReference>
<evidence type="ECO:0000259" key="8">
    <source>
        <dbReference type="PROSITE" id="PS50850"/>
    </source>
</evidence>
<dbReference type="EMBL" id="CAXAMM010040240">
    <property type="protein sequence ID" value="CAK9091934.1"/>
    <property type="molecule type" value="Genomic_DNA"/>
</dbReference>
<evidence type="ECO:0000256" key="2">
    <source>
        <dbReference type="ARBA" id="ARBA00022448"/>
    </source>
</evidence>
<evidence type="ECO:0000313" key="9">
    <source>
        <dbReference type="EMBL" id="CAK9091934.1"/>
    </source>
</evidence>
<protein>
    <recommendedName>
        <fullName evidence="8">Major facilitator superfamily (MFS) profile domain-containing protein</fullName>
    </recommendedName>
</protein>
<keyword evidence="3 7" id="KW-0812">Transmembrane</keyword>
<evidence type="ECO:0000256" key="3">
    <source>
        <dbReference type="ARBA" id="ARBA00022692"/>
    </source>
</evidence>
<dbReference type="PANTHER" id="PTHR23505:SF9">
    <property type="entry name" value="PROTEIN, PUTATIVE-RELATED"/>
    <property type="match status" value="1"/>
</dbReference>
<keyword evidence="4 7" id="KW-1133">Transmembrane helix</keyword>
<evidence type="ECO:0000256" key="5">
    <source>
        <dbReference type="ARBA" id="ARBA00023136"/>
    </source>
</evidence>
<keyword evidence="2" id="KW-0813">Transport</keyword>
<feature type="domain" description="Major facilitator superfamily (MFS) profile" evidence="8">
    <location>
        <begin position="56"/>
        <end position="495"/>
    </location>
</feature>
<dbReference type="Pfam" id="PF07690">
    <property type="entry name" value="MFS_1"/>
    <property type="match status" value="1"/>
</dbReference>
<comment type="similarity">
    <text evidence="6">Belongs to the major facilitator superfamily. Spinster (TC 2.A.1.49) family.</text>
</comment>
<feature type="transmembrane region" description="Helical" evidence="7">
    <location>
        <begin position="397"/>
        <end position="423"/>
    </location>
</feature>
<keyword evidence="5 7" id="KW-0472">Membrane</keyword>
<feature type="transmembrane region" description="Helical" evidence="7">
    <location>
        <begin position="195"/>
        <end position="219"/>
    </location>
</feature>
<reference evidence="9 10" key="1">
    <citation type="submission" date="2024-02" db="EMBL/GenBank/DDBJ databases">
        <authorList>
            <person name="Chen Y."/>
            <person name="Shah S."/>
            <person name="Dougan E. K."/>
            <person name="Thang M."/>
            <person name="Chan C."/>
        </authorList>
    </citation>
    <scope>NUCLEOTIDE SEQUENCE [LARGE SCALE GENOMIC DNA]</scope>
</reference>
<feature type="transmembrane region" description="Helical" evidence="7">
    <location>
        <begin position="158"/>
        <end position="183"/>
    </location>
</feature>
<feature type="transmembrane region" description="Helical" evidence="7">
    <location>
        <begin position="334"/>
        <end position="359"/>
    </location>
</feature>
<sequence>MEVASCGEGGIDLFQGVDGVDDDFPVAGIYGSPGCQRRAARAARAAPDSEVSVVALVHFDRGAALVAGMGVTSHWSPGEGLPDQLIWKDPTSGALKMSESSFSYAVSLLAWHSVGLALGNGVFGALLQRGSAKALMVVALSISLLCTLLLGLEPFGTIGLLGIAVVRGFAGFAAAMPLVYLPVWVDEFSLAGSHGFWMSVLQAGAPLGQFFGILGGVGAEVAGRGWRFALLAQAAMLFPVTVRIATVPLAQVDLSNATSLSARLDSATSLSAPEGWKLQNVLRELREMLQGMNRNPLTMSLSSTLCLLHFIAAFLALWGAPYLAESAWGAPSPAVAVVLLAVALCVLPTLGTLVGALVCERQEGFKAGMHAVALRLACGFVALGALCGPLSSALEGFYPRLLLLGVWLFSAGALLPICVGLLMTSMPSYLRSFSAASMFLMLHVLSFAAAPLLLTLLMTMFVRPAKGLDFGVGLALWATVLAALLLLVAYAREPKGSGPEPRLSGVDDLNFSEVSYEVARRRVSTPPL</sequence>
<dbReference type="InterPro" id="IPR036259">
    <property type="entry name" value="MFS_trans_sf"/>
</dbReference>
<dbReference type="PROSITE" id="PS50850">
    <property type="entry name" value="MFS"/>
    <property type="match status" value="1"/>
</dbReference>
<feature type="transmembrane region" description="Helical" evidence="7">
    <location>
        <begin position="435"/>
        <end position="458"/>
    </location>
</feature>
<name>A0ABP0QUG3_9DINO</name>
<feature type="transmembrane region" description="Helical" evidence="7">
    <location>
        <begin position="134"/>
        <end position="152"/>
    </location>
</feature>
<feature type="transmembrane region" description="Helical" evidence="7">
    <location>
        <begin position="297"/>
        <end position="322"/>
    </location>
</feature>
<evidence type="ECO:0000256" key="1">
    <source>
        <dbReference type="ARBA" id="ARBA00004141"/>
    </source>
</evidence>
<dbReference type="Gene3D" id="1.20.1250.20">
    <property type="entry name" value="MFS general substrate transporter like domains"/>
    <property type="match status" value="1"/>
</dbReference>
<dbReference type="Proteomes" id="UP001642464">
    <property type="component" value="Unassembled WGS sequence"/>
</dbReference>